<keyword evidence="7" id="KW-0003">3Fe-4S</keyword>
<evidence type="ECO:0000256" key="6">
    <source>
        <dbReference type="ARBA" id="ARBA00023014"/>
    </source>
</evidence>
<dbReference type="PANTHER" id="PTHR36923:SF3">
    <property type="entry name" value="FERREDOXIN"/>
    <property type="match status" value="1"/>
</dbReference>
<dbReference type="InterPro" id="IPR017896">
    <property type="entry name" value="4Fe4S_Fe-S-bd"/>
</dbReference>
<sequence>MHIDIDRELCEGYGVCVQSAPEVFALDDEGDSVVLRPEVDGDLEQGVVLAEKSCPMQAVRLS</sequence>
<dbReference type="InterPro" id="IPR001080">
    <property type="entry name" value="3Fe4S_ferredoxin"/>
</dbReference>
<dbReference type="Proteomes" id="UP000605897">
    <property type="component" value="Unassembled WGS sequence"/>
</dbReference>
<dbReference type="PANTHER" id="PTHR36923">
    <property type="entry name" value="FERREDOXIN"/>
    <property type="match status" value="1"/>
</dbReference>
<protein>
    <recommendedName>
        <fullName evidence="8">Ferredoxin</fullName>
    </recommendedName>
</protein>
<evidence type="ECO:0000256" key="2">
    <source>
        <dbReference type="ARBA" id="ARBA00022448"/>
    </source>
</evidence>
<evidence type="ECO:0000313" key="11">
    <source>
        <dbReference type="Proteomes" id="UP000605897"/>
    </source>
</evidence>
<keyword evidence="5 8" id="KW-0408">Iron</keyword>
<evidence type="ECO:0000256" key="3">
    <source>
        <dbReference type="ARBA" id="ARBA00022723"/>
    </source>
</evidence>
<dbReference type="InterPro" id="IPR051269">
    <property type="entry name" value="Fe-S_cluster_ET"/>
</dbReference>
<keyword evidence="4 8" id="KW-0249">Electron transport</keyword>
<comment type="caution">
    <text evidence="10">The sequence shown here is derived from an EMBL/GenBank/DDBJ whole genome shotgun (WGS) entry which is preliminary data.</text>
</comment>
<reference evidence="11" key="1">
    <citation type="journal article" date="2019" name="Int. J. Syst. Evol. Microbiol.">
        <title>The Global Catalogue of Microorganisms (GCM) 10K type strain sequencing project: providing services to taxonomists for standard genome sequencing and annotation.</title>
        <authorList>
            <consortium name="The Broad Institute Genomics Platform"/>
            <consortium name="The Broad Institute Genome Sequencing Center for Infectious Disease"/>
            <person name="Wu L."/>
            <person name="Ma J."/>
        </authorList>
    </citation>
    <scope>NUCLEOTIDE SEQUENCE [LARGE SCALE GENOMIC DNA]</scope>
    <source>
        <strain evidence="11">CGMCC 4.7677</strain>
    </source>
</reference>
<gene>
    <name evidence="10" type="primary">fer</name>
    <name evidence="10" type="ORF">GCM10017786_08120</name>
</gene>
<comment type="function">
    <text evidence="8">Ferredoxins are iron-sulfur proteins that transfer electrons in a wide variety of metabolic reactions.</text>
</comment>
<keyword evidence="3 8" id="KW-0479">Metal-binding</keyword>
<feature type="domain" description="4Fe-4S ferredoxin-type" evidence="9">
    <location>
        <begin position="1"/>
        <end position="29"/>
    </location>
</feature>
<dbReference type="SUPFAM" id="SSF54862">
    <property type="entry name" value="4Fe-4S ferredoxins"/>
    <property type="match status" value="1"/>
</dbReference>
<evidence type="ECO:0000256" key="8">
    <source>
        <dbReference type="RuleBase" id="RU368020"/>
    </source>
</evidence>
<keyword evidence="11" id="KW-1185">Reference proteome</keyword>
<evidence type="ECO:0000313" key="10">
    <source>
        <dbReference type="EMBL" id="GHE80397.1"/>
    </source>
</evidence>
<dbReference type="RefSeq" id="WP_191243103.1">
    <property type="nucleotide sequence ID" value="NZ_BNAU01000001.1"/>
</dbReference>
<keyword evidence="2 8" id="KW-0813">Transport</keyword>
<evidence type="ECO:0000256" key="5">
    <source>
        <dbReference type="ARBA" id="ARBA00023004"/>
    </source>
</evidence>
<name>A0ABQ3IHA0_9PSEU</name>
<dbReference type="EMBL" id="BNAU01000001">
    <property type="protein sequence ID" value="GHE80397.1"/>
    <property type="molecule type" value="Genomic_DNA"/>
</dbReference>
<dbReference type="Gene3D" id="3.30.70.20">
    <property type="match status" value="1"/>
</dbReference>
<evidence type="ECO:0000256" key="1">
    <source>
        <dbReference type="ARBA" id="ARBA00001927"/>
    </source>
</evidence>
<evidence type="ECO:0000256" key="7">
    <source>
        <dbReference type="ARBA" id="ARBA00023291"/>
    </source>
</evidence>
<keyword evidence="6 8" id="KW-0411">Iron-sulfur</keyword>
<dbReference type="PROSITE" id="PS51379">
    <property type="entry name" value="4FE4S_FER_2"/>
    <property type="match status" value="1"/>
</dbReference>
<dbReference type="Pfam" id="PF13459">
    <property type="entry name" value="Fer4_15"/>
    <property type="match status" value="1"/>
</dbReference>
<dbReference type="PRINTS" id="PR00352">
    <property type="entry name" value="3FE4SFRDOXIN"/>
</dbReference>
<evidence type="ECO:0000259" key="9">
    <source>
        <dbReference type="PROSITE" id="PS51379"/>
    </source>
</evidence>
<evidence type="ECO:0000256" key="4">
    <source>
        <dbReference type="ARBA" id="ARBA00022982"/>
    </source>
</evidence>
<comment type="cofactor">
    <cofactor evidence="1">
        <name>[3Fe-4S] cluster</name>
        <dbReference type="ChEBI" id="CHEBI:21137"/>
    </cofactor>
</comment>
<organism evidence="10 11">
    <name type="scientific">Amycolatopsis deserti</name>
    <dbReference type="NCBI Taxonomy" id="185696"/>
    <lineage>
        <taxon>Bacteria</taxon>
        <taxon>Bacillati</taxon>
        <taxon>Actinomycetota</taxon>
        <taxon>Actinomycetes</taxon>
        <taxon>Pseudonocardiales</taxon>
        <taxon>Pseudonocardiaceae</taxon>
        <taxon>Amycolatopsis</taxon>
    </lineage>
</organism>
<proteinExistence type="predicted"/>
<accession>A0ABQ3IHA0</accession>